<organism evidence="5 6">
    <name type="scientific">Coemansia biformis</name>
    <dbReference type="NCBI Taxonomy" id="1286918"/>
    <lineage>
        <taxon>Eukaryota</taxon>
        <taxon>Fungi</taxon>
        <taxon>Fungi incertae sedis</taxon>
        <taxon>Zoopagomycota</taxon>
        <taxon>Kickxellomycotina</taxon>
        <taxon>Kickxellomycetes</taxon>
        <taxon>Kickxellales</taxon>
        <taxon>Kickxellaceae</taxon>
        <taxon>Coemansia</taxon>
    </lineage>
</organism>
<dbReference type="Proteomes" id="UP001143981">
    <property type="component" value="Unassembled WGS sequence"/>
</dbReference>
<dbReference type="SUPFAM" id="SSF46785">
    <property type="entry name" value="Winged helix' DNA-binding domain"/>
    <property type="match status" value="1"/>
</dbReference>
<dbReference type="GO" id="GO:0006511">
    <property type="term" value="P:ubiquitin-dependent protein catabolic process"/>
    <property type="evidence" value="ECO:0007669"/>
    <property type="project" value="TreeGrafter"/>
</dbReference>
<evidence type="ECO:0000259" key="4">
    <source>
        <dbReference type="PROSITE" id="PS50250"/>
    </source>
</evidence>
<dbReference type="SMART" id="SM00088">
    <property type="entry name" value="PINT"/>
    <property type="match status" value="1"/>
</dbReference>
<dbReference type="InterPro" id="IPR036390">
    <property type="entry name" value="WH_DNA-bd_sf"/>
</dbReference>
<evidence type="ECO:0000256" key="2">
    <source>
        <dbReference type="ARBA" id="ARBA00022942"/>
    </source>
</evidence>
<comment type="caution">
    <text evidence="5">The sequence shown here is derived from an EMBL/GenBank/DDBJ whole genome shotgun (WGS) entry which is preliminary data.</text>
</comment>
<dbReference type="Gene3D" id="1.25.40.570">
    <property type="match status" value="1"/>
</dbReference>
<dbReference type="InterPro" id="IPR050756">
    <property type="entry name" value="CSN3"/>
</dbReference>
<reference evidence="5" key="1">
    <citation type="submission" date="2022-07" db="EMBL/GenBank/DDBJ databases">
        <title>Phylogenomic reconstructions and comparative analyses of Kickxellomycotina fungi.</title>
        <authorList>
            <person name="Reynolds N.K."/>
            <person name="Stajich J.E."/>
            <person name="Barry K."/>
            <person name="Grigoriev I.V."/>
            <person name="Crous P."/>
            <person name="Smith M.E."/>
        </authorList>
    </citation>
    <scope>NUCLEOTIDE SEQUENCE</scope>
    <source>
        <strain evidence="5">BCRC 34381</strain>
    </source>
</reference>
<dbReference type="Pfam" id="PF08375">
    <property type="entry name" value="Rpn3_C"/>
    <property type="match status" value="1"/>
</dbReference>
<name>A0A9W7YJJ9_9FUNG</name>
<dbReference type="GO" id="GO:0008541">
    <property type="term" value="C:proteasome regulatory particle, lid subcomplex"/>
    <property type="evidence" value="ECO:0007669"/>
    <property type="project" value="TreeGrafter"/>
</dbReference>
<dbReference type="PANTHER" id="PTHR10758:SF2">
    <property type="entry name" value="26S PROTEASOME NON-ATPASE REGULATORY SUBUNIT 3"/>
    <property type="match status" value="1"/>
</dbReference>
<dbReference type="GO" id="GO:0030234">
    <property type="term" value="F:enzyme regulator activity"/>
    <property type="evidence" value="ECO:0007669"/>
    <property type="project" value="InterPro"/>
</dbReference>
<dbReference type="InterPro" id="IPR057985">
    <property type="entry name" value="TPR_PSMD3_N"/>
</dbReference>
<sequence>MSTNSAASMEVEATLEQTQAETRRILLEGTWAPDAAAGRNAVCRHANITRSIRFVQRGIAAAETHYTYRALRTLSSLRKRFQPDALAEAIAAYGACDNAPATRDCLAGMLRLLGLQPAVGPRAGACEPEVCLFLGLLLLLHLLDGGHHERGVELSELLIGLASGSQRRTLDPIASRIYFYYARFFEVAGRLSDARPALLGALQAATLSGMKETKAMLLTLLIRNYLHYKLYDQAERLTAKSDFPADAPNNLLARYLYYLGYIEAIQLNYSQAQMHLLEATRKAPSNAATAGFQQAAHKIYVIVELLMGNIPERSLFRIRTLRKPLLPYLELTRAVRVGDLNRFQDVVSRYESKFLSDNVLVLVQRLRHNVIKAGIRSINIAYSRISLRDICLKLHLDSEEDAEYIVAKAIRDGVIDASIDHEKGFVRSAEVHNVYETSDPQYAFDKRISFCLGLYNDSVKAMRYPESNHRKELAHAIEAIKRERELAQELENEDYDGDSDEDAMDEDL</sequence>
<dbReference type="SMART" id="SM00753">
    <property type="entry name" value="PAM"/>
    <property type="match status" value="1"/>
</dbReference>
<dbReference type="PANTHER" id="PTHR10758">
    <property type="entry name" value="26S PROTEASOME NON-ATPASE REGULATORY SUBUNIT 3/COP9 SIGNALOSOME COMPLEX SUBUNIT 3"/>
    <property type="match status" value="1"/>
</dbReference>
<evidence type="ECO:0000256" key="1">
    <source>
        <dbReference type="ARBA" id="ARBA00007912"/>
    </source>
</evidence>
<keyword evidence="6" id="KW-1185">Reference proteome</keyword>
<dbReference type="AlphaFoldDB" id="A0A9W7YJJ9"/>
<gene>
    <name evidence="5" type="primary">RPN3</name>
    <name evidence="5" type="ORF">LPJ61_000476</name>
</gene>
<dbReference type="EMBL" id="JANBOI010000020">
    <property type="protein sequence ID" value="KAJ1735563.1"/>
    <property type="molecule type" value="Genomic_DNA"/>
</dbReference>
<evidence type="ECO:0000313" key="6">
    <source>
        <dbReference type="Proteomes" id="UP001143981"/>
    </source>
</evidence>
<accession>A0A9W7YJJ9</accession>
<dbReference type="Pfam" id="PF01399">
    <property type="entry name" value="PCI"/>
    <property type="match status" value="1"/>
</dbReference>
<protein>
    <submittedName>
        <fullName evidence="5">26S proteasome non-ATPase regulatory subunit</fullName>
    </submittedName>
</protein>
<evidence type="ECO:0000313" key="5">
    <source>
        <dbReference type="EMBL" id="KAJ1735563.1"/>
    </source>
</evidence>
<dbReference type="InterPro" id="IPR000717">
    <property type="entry name" value="PCI_dom"/>
</dbReference>
<feature type="domain" description="PCI" evidence="4">
    <location>
        <begin position="253"/>
        <end position="433"/>
    </location>
</feature>
<keyword evidence="2 5" id="KW-0647">Proteasome</keyword>
<feature type="region of interest" description="Disordered" evidence="3">
    <location>
        <begin position="487"/>
        <end position="508"/>
    </location>
</feature>
<dbReference type="Pfam" id="PF25573">
    <property type="entry name" value="TPR_PSMD3_N"/>
    <property type="match status" value="1"/>
</dbReference>
<dbReference type="InterPro" id="IPR013586">
    <property type="entry name" value="PSMD3_C"/>
</dbReference>
<feature type="compositionally biased region" description="Acidic residues" evidence="3">
    <location>
        <begin position="488"/>
        <end position="508"/>
    </location>
</feature>
<evidence type="ECO:0000256" key="3">
    <source>
        <dbReference type="SAM" id="MobiDB-lite"/>
    </source>
</evidence>
<dbReference type="PROSITE" id="PS50250">
    <property type="entry name" value="PCI"/>
    <property type="match status" value="1"/>
</dbReference>
<dbReference type="OrthoDB" id="1713558at2759"/>
<dbReference type="GO" id="GO:0042176">
    <property type="term" value="P:regulation of protein catabolic process"/>
    <property type="evidence" value="ECO:0007669"/>
    <property type="project" value="InterPro"/>
</dbReference>
<comment type="similarity">
    <text evidence="1">Belongs to the proteasome subunit S3 family.</text>
</comment>
<proteinExistence type="inferred from homology"/>